<evidence type="ECO:0000256" key="1">
    <source>
        <dbReference type="SAM" id="MobiDB-lite"/>
    </source>
</evidence>
<evidence type="ECO:0000313" key="3">
    <source>
        <dbReference type="Proteomes" id="UP001595858"/>
    </source>
</evidence>
<dbReference type="RefSeq" id="WP_344139822.1">
    <property type="nucleotide sequence ID" value="NZ_BAAAQI010000001.1"/>
</dbReference>
<evidence type="ECO:0000313" key="2">
    <source>
        <dbReference type="EMBL" id="MFC4866306.1"/>
    </source>
</evidence>
<feature type="region of interest" description="Disordered" evidence="1">
    <location>
        <begin position="35"/>
        <end position="71"/>
    </location>
</feature>
<feature type="compositionally biased region" description="Gly residues" evidence="1">
    <location>
        <begin position="51"/>
        <end position="65"/>
    </location>
</feature>
<keyword evidence="3" id="KW-1185">Reference proteome</keyword>
<dbReference type="EMBL" id="JBHSIY010000006">
    <property type="protein sequence ID" value="MFC4866306.1"/>
    <property type="molecule type" value="Genomic_DNA"/>
</dbReference>
<reference evidence="3" key="1">
    <citation type="journal article" date="2019" name="Int. J. Syst. Evol. Microbiol.">
        <title>The Global Catalogue of Microorganisms (GCM) 10K type strain sequencing project: providing services to taxonomists for standard genome sequencing and annotation.</title>
        <authorList>
            <consortium name="The Broad Institute Genomics Platform"/>
            <consortium name="The Broad Institute Genome Sequencing Center for Infectious Disease"/>
            <person name="Wu L."/>
            <person name="Ma J."/>
        </authorList>
    </citation>
    <scope>NUCLEOTIDE SEQUENCE [LARGE SCALE GENOMIC DNA]</scope>
    <source>
        <strain evidence="3">CGMCC 4.7304</strain>
    </source>
</reference>
<accession>A0ABV9SGB3</accession>
<proteinExistence type="predicted"/>
<gene>
    <name evidence="2" type="ORF">ACFPCZ_06660</name>
</gene>
<feature type="compositionally biased region" description="Low complexity" evidence="1">
    <location>
        <begin position="38"/>
        <end position="50"/>
    </location>
</feature>
<protein>
    <recommendedName>
        <fullName evidence="4">ATP/GTP-binding protein</fullName>
    </recommendedName>
</protein>
<sequence length="264" mass="26572">MTATALLAGTSTAWADPDYFEGNAHCDAFGCEADAESGQEAPGAAPQAGEESGGGSASGGAGGGSTAPVEAEPNCEEVALGQQECETTLTEADLGDEAVVAEAPIDVADDARDALELPQPGIAASPALGQPVLVQVPVWLWIDEETWSPESAQAEVPGGSVSVTATPTSARWSMGDGTTVTCEGPGVPYVAGRHDPAAASPECGHTYTRASMGEPDGTYDLGVEVTWEVTWESTDGGGELDPLVTSAAAEVDVVESHGLVEPTG</sequence>
<evidence type="ECO:0008006" key="4">
    <source>
        <dbReference type="Google" id="ProtNLM"/>
    </source>
</evidence>
<dbReference type="Proteomes" id="UP001595858">
    <property type="component" value="Unassembled WGS sequence"/>
</dbReference>
<organism evidence="2 3">
    <name type="scientific">Streptomonospora arabica</name>
    <dbReference type="NCBI Taxonomy" id="412417"/>
    <lineage>
        <taxon>Bacteria</taxon>
        <taxon>Bacillati</taxon>
        <taxon>Actinomycetota</taxon>
        <taxon>Actinomycetes</taxon>
        <taxon>Streptosporangiales</taxon>
        <taxon>Nocardiopsidaceae</taxon>
        <taxon>Streptomonospora</taxon>
    </lineage>
</organism>
<comment type="caution">
    <text evidence="2">The sequence shown here is derived from an EMBL/GenBank/DDBJ whole genome shotgun (WGS) entry which is preliminary data.</text>
</comment>
<name>A0ABV9SGB3_9ACTN</name>